<name>A0ABY6QA50_9GAMM</name>
<feature type="domain" description="Penicillin-binding protein transpeptidase" evidence="28">
    <location>
        <begin position="417"/>
        <end position="688"/>
    </location>
</feature>
<evidence type="ECO:0000256" key="16">
    <source>
        <dbReference type="ARBA" id="ARBA00022960"/>
    </source>
</evidence>
<keyword evidence="10" id="KW-0121">Carboxypeptidase</keyword>
<dbReference type="InterPro" id="IPR023346">
    <property type="entry name" value="Lysozyme-like_dom_sf"/>
</dbReference>
<dbReference type="Gene3D" id="3.40.710.10">
    <property type="entry name" value="DD-peptidase/beta-lactamase superfamily"/>
    <property type="match status" value="2"/>
</dbReference>
<comment type="similarity">
    <text evidence="4">In the C-terminal section; belongs to the transpeptidase family.</text>
</comment>
<evidence type="ECO:0000256" key="22">
    <source>
        <dbReference type="ARBA" id="ARBA00023268"/>
    </source>
</evidence>
<dbReference type="InterPro" id="IPR031376">
    <property type="entry name" value="PCB_OB"/>
</dbReference>
<evidence type="ECO:0000256" key="11">
    <source>
        <dbReference type="ARBA" id="ARBA00022670"/>
    </source>
</evidence>
<keyword evidence="11" id="KW-0645">Protease</keyword>
<dbReference type="SUPFAM" id="SSF56601">
    <property type="entry name" value="beta-lactamase/transpeptidase-like"/>
    <property type="match status" value="1"/>
</dbReference>
<evidence type="ECO:0000256" key="14">
    <source>
        <dbReference type="ARBA" id="ARBA00022692"/>
    </source>
</evidence>
<dbReference type="Pfam" id="PF00912">
    <property type="entry name" value="Transgly"/>
    <property type="match status" value="1"/>
</dbReference>
<evidence type="ECO:0000256" key="13">
    <source>
        <dbReference type="ARBA" id="ARBA00022679"/>
    </source>
</evidence>
<evidence type="ECO:0000256" key="23">
    <source>
        <dbReference type="ARBA" id="ARBA00023316"/>
    </source>
</evidence>
<keyword evidence="21" id="KW-0046">Antibiotic resistance</keyword>
<reference evidence="31 32" key="1">
    <citation type="submission" date="2019-02" db="EMBL/GenBank/DDBJ databases">
        <title>Halieaceae_genomes.</title>
        <authorList>
            <person name="Li S.-H."/>
        </authorList>
    </citation>
    <scope>NUCLEOTIDE SEQUENCE [LARGE SCALE GENOMIC DNA]</scope>
    <source>
        <strain evidence="31 32">JH123</strain>
    </source>
</reference>
<evidence type="ECO:0000313" key="31">
    <source>
        <dbReference type="EMBL" id="UZP75547.1"/>
    </source>
</evidence>
<dbReference type="Pfam" id="PF17092">
    <property type="entry name" value="PCB_OB"/>
    <property type="match status" value="1"/>
</dbReference>
<feature type="region of interest" description="Disordered" evidence="27">
    <location>
        <begin position="771"/>
        <end position="790"/>
    </location>
</feature>
<dbReference type="PANTHER" id="PTHR32282">
    <property type="entry name" value="BINDING PROTEIN TRANSPEPTIDASE, PUTATIVE-RELATED"/>
    <property type="match status" value="1"/>
</dbReference>
<comment type="function">
    <text evidence="1">Cell wall formation. Synthesis of cross-linked peptidoglycan from the lipid intermediates. The enzyme has a penicillin-insensitive transglycosylase N-terminal domain (formation of linear glycan strands) and a penicillin-sensitive transpeptidase C-terminal domain (cross-linking of the peptide subunits).</text>
</comment>
<keyword evidence="32" id="KW-1185">Reference proteome</keyword>
<evidence type="ECO:0000256" key="5">
    <source>
        <dbReference type="ARBA" id="ARBA00007739"/>
    </source>
</evidence>
<evidence type="ECO:0000256" key="4">
    <source>
        <dbReference type="ARBA" id="ARBA00007090"/>
    </source>
</evidence>
<feature type="domain" description="Glycosyl transferase family 51" evidence="29">
    <location>
        <begin position="41"/>
        <end position="216"/>
    </location>
</feature>
<dbReference type="InterPro" id="IPR012338">
    <property type="entry name" value="Beta-lactam/transpept-like"/>
</dbReference>
<dbReference type="EC" id="3.4.16.4" evidence="6"/>
<evidence type="ECO:0000256" key="26">
    <source>
        <dbReference type="ARBA" id="ARBA00049902"/>
    </source>
</evidence>
<keyword evidence="18" id="KW-0573">Peptidoglycan synthesis</keyword>
<evidence type="ECO:0000256" key="17">
    <source>
        <dbReference type="ARBA" id="ARBA00022968"/>
    </source>
</evidence>
<keyword evidence="12" id="KW-0328">Glycosyltransferase</keyword>
<dbReference type="NCBIfam" id="TIGR02074">
    <property type="entry name" value="PBP_1a_fam"/>
    <property type="match status" value="1"/>
</dbReference>
<evidence type="ECO:0000256" key="18">
    <source>
        <dbReference type="ARBA" id="ARBA00022984"/>
    </source>
</evidence>
<evidence type="ECO:0000259" key="30">
    <source>
        <dbReference type="Pfam" id="PF17092"/>
    </source>
</evidence>
<dbReference type="EC" id="2.4.99.28" evidence="25"/>
<evidence type="ECO:0000256" key="8">
    <source>
        <dbReference type="ARBA" id="ARBA00022475"/>
    </source>
</evidence>
<evidence type="ECO:0000256" key="3">
    <source>
        <dbReference type="ARBA" id="ARBA00004752"/>
    </source>
</evidence>
<evidence type="ECO:0000259" key="29">
    <source>
        <dbReference type="Pfam" id="PF00912"/>
    </source>
</evidence>
<keyword evidence="14" id="KW-0812">Transmembrane</keyword>
<comment type="catalytic activity">
    <reaction evidence="26">
        <text>[GlcNAc-(1-&gt;4)-Mur2Ac(oyl-L-Ala-gamma-D-Glu-L-Lys-D-Ala-D-Ala)](n)-di-trans,octa-cis-undecaprenyl diphosphate + beta-D-GlcNAc-(1-&gt;4)-Mur2Ac(oyl-L-Ala-gamma-D-Glu-L-Lys-D-Ala-D-Ala)-di-trans,octa-cis-undecaprenyl diphosphate = [GlcNAc-(1-&gt;4)-Mur2Ac(oyl-L-Ala-gamma-D-Glu-L-Lys-D-Ala-D-Ala)](n+1)-di-trans,octa-cis-undecaprenyl diphosphate + di-trans,octa-cis-undecaprenyl diphosphate + H(+)</text>
        <dbReference type="Rhea" id="RHEA:23708"/>
        <dbReference type="Rhea" id="RHEA-COMP:9602"/>
        <dbReference type="Rhea" id="RHEA-COMP:9603"/>
        <dbReference type="ChEBI" id="CHEBI:15378"/>
        <dbReference type="ChEBI" id="CHEBI:58405"/>
        <dbReference type="ChEBI" id="CHEBI:60033"/>
        <dbReference type="ChEBI" id="CHEBI:78435"/>
        <dbReference type="EC" id="2.4.99.28"/>
    </reaction>
</comment>
<protein>
    <recommendedName>
        <fullName evidence="7">Penicillin-binding protein 1A</fullName>
        <ecNumber evidence="25">2.4.99.28</ecNumber>
        <ecNumber evidence="6">3.4.16.4</ecNumber>
    </recommendedName>
</protein>
<comment type="similarity">
    <text evidence="5">In the N-terminal section; belongs to the glycosyltransferase 51 family.</text>
</comment>
<feature type="domain" description="Penicillin-binding protein OB-like" evidence="30">
    <location>
        <begin position="303"/>
        <end position="415"/>
    </location>
</feature>
<evidence type="ECO:0000256" key="10">
    <source>
        <dbReference type="ARBA" id="ARBA00022645"/>
    </source>
</evidence>
<keyword evidence="9" id="KW-0997">Cell inner membrane</keyword>
<evidence type="ECO:0000256" key="25">
    <source>
        <dbReference type="ARBA" id="ARBA00044770"/>
    </source>
</evidence>
<evidence type="ECO:0000256" key="12">
    <source>
        <dbReference type="ARBA" id="ARBA00022676"/>
    </source>
</evidence>
<keyword evidence="8" id="KW-1003">Cell membrane</keyword>
<evidence type="ECO:0000256" key="2">
    <source>
        <dbReference type="ARBA" id="ARBA00004249"/>
    </source>
</evidence>
<evidence type="ECO:0000256" key="6">
    <source>
        <dbReference type="ARBA" id="ARBA00012448"/>
    </source>
</evidence>
<keyword evidence="17" id="KW-0735">Signal-anchor</keyword>
<evidence type="ECO:0000313" key="32">
    <source>
        <dbReference type="Proteomes" id="UP001317963"/>
    </source>
</evidence>
<evidence type="ECO:0000256" key="9">
    <source>
        <dbReference type="ARBA" id="ARBA00022519"/>
    </source>
</evidence>
<dbReference type="InterPro" id="IPR036950">
    <property type="entry name" value="PBP_transglycosylase"/>
</dbReference>
<comment type="pathway">
    <text evidence="3">Cell wall biogenesis; peptidoglycan biosynthesis.</text>
</comment>
<comment type="catalytic activity">
    <reaction evidence="24">
        <text>Preferential cleavage: (Ac)2-L-Lys-D-Ala-|-D-Ala. Also transpeptidation of peptidyl-alanyl moieties that are N-acyl substituents of D-alanine.</text>
        <dbReference type="EC" id="3.4.16.4"/>
    </reaction>
</comment>
<dbReference type="SUPFAM" id="SSF53955">
    <property type="entry name" value="Lysozyme-like"/>
    <property type="match status" value="1"/>
</dbReference>
<dbReference type="InterPro" id="IPR001264">
    <property type="entry name" value="Glyco_trans_51"/>
</dbReference>
<dbReference type="InterPro" id="IPR050396">
    <property type="entry name" value="Glycosyltr_51/Transpeptidase"/>
</dbReference>
<keyword evidence="15" id="KW-0378">Hydrolase</keyword>
<dbReference type="EMBL" id="CP036501">
    <property type="protein sequence ID" value="UZP75547.1"/>
    <property type="molecule type" value="Genomic_DNA"/>
</dbReference>
<keyword evidence="13" id="KW-0808">Transferase</keyword>
<evidence type="ECO:0000256" key="15">
    <source>
        <dbReference type="ARBA" id="ARBA00022801"/>
    </source>
</evidence>
<organism evidence="31 32">
    <name type="scientific">Candidatus Paraluminiphilus aquimaris</name>
    <dbReference type="NCBI Taxonomy" id="2518994"/>
    <lineage>
        <taxon>Bacteria</taxon>
        <taxon>Pseudomonadati</taxon>
        <taxon>Pseudomonadota</taxon>
        <taxon>Gammaproteobacteria</taxon>
        <taxon>Cellvibrionales</taxon>
        <taxon>Halieaceae</taxon>
        <taxon>Candidatus Paraluminiphilus</taxon>
    </lineage>
</organism>
<keyword evidence="23" id="KW-0961">Cell wall biogenesis/degradation</keyword>
<keyword evidence="20" id="KW-0472">Membrane</keyword>
<keyword evidence="16" id="KW-0133">Cell shape</keyword>
<dbReference type="InterPro" id="IPR001460">
    <property type="entry name" value="PCN-bd_Tpept"/>
</dbReference>
<feature type="compositionally biased region" description="Acidic residues" evidence="27">
    <location>
        <begin position="781"/>
        <end position="790"/>
    </location>
</feature>
<gene>
    <name evidence="31" type="ORF">E0F26_03610</name>
</gene>
<evidence type="ECO:0000256" key="7">
    <source>
        <dbReference type="ARBA" id="ARBA00018638"/>
    </source>
</evidence>
<comment type="subcellular location">
    <subcellularLocation>
        <location evidence="2">Cell inner membrane</location>
        <topology evidence="2">Single-pass type II membrane protein</topology>
    </subcellularLocation>
</comment>
<proteinExistence type="inferred from homology"/>
<keyword evidence="22" id="KW-0511">Multifunctional enzyme</keyword>
<evidence type="ECO:0000256" key="19">
    <source>
        <dbReference type="ARBA" id="ARBA00022989"/>
    </source>
</evidence>
<dbReference type="Pfam" id="PF00905">
    <property type="entry name" value="Transpeptidase"/>
    <property type="match status" value="1"/>
</dbReference>
<evidence type="ECO:0000259" key="28">
    <source>
        <dbReference type="Pfam" id="PF00905"/>
    </source>
</evidence>
<dbReference type="Gene3D" id="1.10.3810.10">
    <property type="entry name" value="Biosynthetic peptidoglycan transglycosylase-like"/>
    <property type="match status" value="1"/>
</dbReference>
<evidence type="ECO:0000256" key="21">
    <source>
        <dbReference type="ARBA" id="ARBA00023251"/>
    </source>
</evidence>
<evidence type="ECO:0000256" key="27">
    <source>
        <dbReference type="SAM" id="MobiDB-lite"/>
    </source>
</evidence>
<accession>A0ABY6QA50</accession>
<evidence type="ECO:0000256" key="24">
    <source>
        <dbReference type="ARBA" id="ARBA00034000"/>
    </source>
</evidence>
<evidence type="ECO:0000256" key="1">
    <source>
        <dbReference type="ARBA" id="ARBA00002624"/>
    </source>
</evidence>
<dbReference type="PANTHER" id="PTHR32282:SF27">
    <property type="entry name" value="PENICILLIN-BINDING PROTEIN 1A"/>
    <property type="match status" value="1"/>
</dbReference>
<keyword evidence="19" id="KW-1133">Transmembrane helix</keyword>
<sequence length="790" mass="87918">MTAAAFWWLAGLYLYLSPKLPEAEALQDIKLQTPLRIVSADGQLIGQFGEQKRIPARYEELPETFVSALLAAEDDGFFEHSGIDFLGLARAVSELVTTGSKQSGGSTITMQVARNFFLTLDQTFIRKFTEILLALEIEQRLSKEQILELYVNRVFLGHRSYGFETAAQTYYGRSLSELTLAEHAMLAGVPQAPSRNNPLSNPSRSEVRRNWILGRMLTLGMIDQGAYDKAVASTDVASFYGLKVEVDADYVAEMARQFAVEKLGNAAYNDGFVVHTTVNGDLQQAARDAVIDGLITYDNRHGWRGPEQRHPPLEGESEEPLTARWQAALRAMPVVADLLPAIVTSVDPDGIDLLVRGGERSRLSWQDDLRRTRRYITEDSRSARANEAADLFSVGDLIRVSRVNESFKLAQVPRVQGALVSLDPIDGSIKALVGGMGFVLSKFNRATQARRQPGSNFKAFLYAAALENGIHPATLINDAPVVVGNLTDEDLWRPENDSGRFYGPTRVREALTFSRNLVSIRVLQQLGVRKLIEMADRTGFDVEEMQPNLTLALGTHAFTPLDIARGYTAIANGGFRVEPWLIDRIEDLDGNVIFQADPLIACSECESPKADEDIDEISRIEDLFEEKEPKFREAPRIIDERVTYVLTSMLEDVIKRGTGRRARVLERDDLAGKTGTTNGPRDAWFSGYNRDLVTTTWVGFDDYSLMGRREFGGTAALPIWIDYMRVALPPEEAASEMPPGVVRLRIDKESGERTNTQSSSIWEVFLEEFTPSGKNKRGQDGDSDDLDGLF</sequence>
<dbReference type="Proteomes" id="UP001317963">
    <property type="component" value="Chromosome"/>
</dbReference>
<evidence type="ECO:0000256" key="20">
    <source>
        <dbReference type="ARBA" id="ARBA00023136"/>
    </source>
</evidence>